<dbReference type="EMBL" id="PFME01000011">
    <property type="protein sequence ID" value="PIY96379.1"/>
    <property type="molecule type" value="Genomic_DNA"/>
</dbReference>
<comment type="caution">
    <text evidence="1">The sequence shown here is derived from an EMBL/GenBank/DDBJ whole genome shotgun (WGS) entry which is preliminary data.</text>
</comment>
<evidence type="ECO:0000313" key="2">
    <source>
        <dbReference type="Proteomes" id="UP000230238"/>
    </source>
</evidence>
<evidence type="ECO:0008006" key="3">
    <source>
        <dbReference type="Google" id="ProtNLM"/>
    </source>
</evidence>
<accession>A0A2M7RI12</accession>
<dbReference type="AlphaFoldDB" id="A0A2M7RI12"/>
<protein>
    <recommendedName>
        <fullName evidence="3">Nucleotidyl transferase AbiEii/AbiGii toxin family protein</fullName>
    </recommendedName>
</protein>
<gene>
    <name evidence="1" type="ORF">COY65_00925</name>
</gene>
<reference evidence="2" key="1">
    <citation type="submission" date="2017-09" db="EMBL/GenBank/DDBJ databases">
        <title>Depth-based differentiation of microbial function through sediment-hosted aquifers and enrichment of novel symbionts in the deep terrestrial subsurface.</title>
        <authorList>
            <person name="Probst A.J."/>
            <person name="Ladd B."/>
            <person name="Jarett J.K."/>
            <person name="Geller-Mcgrath D.E."/>
            <person name="Sieber C.M.K."/>
            <person name="Emerson J.B."/>
            <person name="Anantharaman K."/>
            <person name="Thomas B.C."/>
            <person name="Malmstrom R."/>
            <person name="Stieglmeier M."/>
            <person name="Klingl A."/>
            <person name="Woyke T."/>
            <person name="Ryan C.M."/>
            <person name="Banfield J.F."/>
        </authorList>
    </citation>
    <scope>NUCLEOTIDE SEQUENCE [LARGE SCALE GENOMIC DNA]</scope>
</reference>
<proteinExistence type="predicted"/>
<evidence type="ECO:0000313" key="1">
    <source>
        <dbReference type="EMBL" id="PIY96379.1"/>
    </source>
</evidence>
<name>A0A2M7RI12_9BACT</name>
<dbReference type="Proteomes" id="UP000230238">
    <property type="component" value="Unassembled WGS sequence"/>
</dbReference>
<sequence>MHEESLTQNTKSVLDTLGTVGFIKNFYLAGGTALALYFGHRFSIDLDWFAEKFRYTPSFRHQLEKFGRLSIDSESEDTFNGALDGVKISFFEYPYPLISPKEQYKGDIYLAGIPDIAAMKLEAVGRRGSSKDFVDVYFLLKRYSLEELLGFVRKKFANMDYNEIHLLKALTYFEDAKGTAMPKLVKPISWPEIIKTISQKVKDYMEKY</sequence>
<organism evidence="1 2">
    <name type="scientific">Candidatus Jorgensenbacteria bacterium CG_4_10_14_0_8_um_filter_39_13</name>
    <dbReference type="NCBI Taxonomy" id="1974589"/>
    <lineage>
        <taxon>Bacteria</taxon>
        <taxon>Candidatus Joergenseniibacteriota</taxon>
    </lineage>
</organism>
<dbReference type="InterPro" id="IPR014942">
    <property type="entry name" value="AbiEii"/>
</dbReference>
<dbReference type="Pfam" id="PF08843">
    <property type="entry name" value="AbiEii"/>
    <property type="match status" value="1"/>
</dbReference>